<keyword evidence="3" id="KW-1185">Reference proteome</keyword>
<name>A0ABY4MI27_9ACTN</name>
<evidence type="ECO:0000313" key="3">
    <source>
        <dbReference type="Proteomes" id="UP000830115"/>
    </source>
</evidence>
<feature type="chain" id="PRO_5045818034" description="Peptidase inhibitor family I36" evidence="1">
    <location>
        <begin position="34"/>
        <end position="140"/>
    </location>
</feature>
<evidence type="ECO:0000256" key="1">
    <source>
        <dbReference type="SAM" id="SignalP"/>
    </source>
</evidence>
<evidence type="ECO:0000313" key="2">
    <source>
        <dbReference type="EMBL" id="UQA97305.1"/>
    </source>
</evidence>
<gene>
    <name evidence="2" type="ORF">K9S39_40450</name>
</gene>
<keyword evidence="1" id="KW-0732">Signal</keyword>
<dbReference type="Proteomes" id="UP000830115">
    <property type="component" value="Chromosome"/>
</dbReference>
<protein>
    <recommendedName>
        <fullName evidence="4">Peptidase inhibitor family I36</fullName>
    </recommendedName>
</protein>
<organism evidence="2 3">
    <name type="scientific">Streptomyces halobius</name>
    <dbReference type="NCBI Taxonomy" id="2879846"/>
    <lineage>
        <taxon>Bacteria</taxon>
        <taxon>Bacillati</taxon>
        <taxon>Actinomycetota</taxon>
        <taxon>Actinomycetes</taxon>
        <taxon>Kitasatosporales</taxon>
        <taxon>Streptomycetaceae</taxon>
        <taxon>Streptomyces</taxon>
    </lineage>
</organism>
<dbReference type="RefSeq" id="WP_248868231.1">
    <property type="nucleotide sequence ID" value="NZ_CP086322.1"/>
</dbReference>
<proteinExistence type="predicted"/>
<dbReference type="EMBL" id="CP086322">
    <property type="protein sequence ID" value="UQA97305.1"/>
    <property type="molecule type" value="Genomic_DNA"/>
</dbReference>
<sequence>MRGGTKQRLGTAAAVVGLVAAVAPASSASAAQAARCPVTAWGHTGYYKCGTDLKAGYVDWNRDGRVDEVFVIAPDRTIWHTWAAAGGWKEMPGNGRADNMLGAAETGAPTRCVIVYVNKGYHYWQNCFYGGRWHTWKTTG</sequence>
<dbReference type="SUPFAM" id="SSF89372">
    <property type="entry name" value="Fucose-specific lectin"/>
    <property type="match status" value="1"/>
</dbReference>
<accession>A0ABY4MI27</accession>
<reference evidence="2" key="1">
    <citation type="submission" date="2021-10" db="EMBL/GenBank/DDBJ databases">
        <title>Streptomyces nigrumlapis sp.nov.,an antimicrobial producing actinobacterium isolated from Black Gobi rocks.</title>
        <authorList>
            <person name="Wen Y."/>
            <person name="Zhang W."/>
            <person name="Liu X.G."/>
        </authorList>
    </citation>
    <scope>NUCLEOTIDE SEQUENCE</scope>
    <source>
        <strain evidence="2">ST13-2-2</strain>
    </source>
</reference>
<feature type="signal peptide" evidence="1">
    <location>
        <begin position="1"/>
        <end position="33"/>
    </location>
</feature>
<evidence type="ECO:0008006" key="4">
    <source>
        <dbReference type="Google" id="ProtNLM"/>
    </source>
</evidence>